<proteinExistence type="predicted"/>
<evidence type="ECO:0000313" key="3">
    <source>
        <dbReference type="EMBL" id="AWR97881.1"/>
    </source>
</evidence>
<organism evidence="3 4">
    <name type="scientific">Acidianus sulfidivorans JP7</name>
    <dbReference type="NCBI Taxonomy" id="619593"/>
    <lineage>
        <taxon>Archaea</taxon>
        <taxon>Thermoproteota</taxon>
        <taxon>Thermoprotei</taxon>
        <taxon>Sulfolobales</taxon>
        <taxon>Sulfolobaceae</taxon>
        <taxon>Acidianus</taxon>
    </lineage>
</organism>
<name>A0A2U9IPE6_9CREN</name>
<evidence type="ECO:0000256" key="1">
    <source>
        <dbReference type="SAM" id="MobiDB-lite"/>
    </source>
</evidence>
<feature type="region of interest" description="Disordered" evidence="1">
    <location>
        <begin position="31"/>
        <end position="54"/>
    </location>
</feature>
<gene>
    <name evidence="3" type="ORF">DFR86_10255</name>
</gene>
<protein>
    <submittedName>
        <fullName evidence="3">Uncharacterized protein</fullName>
    </submittedName>
</protein>
<feature type="transmembrane region" description="Helical" evidence="2">
    <location>
        <begin position="69"/>
        <end position="87"/>
    </location>
</feature>
<keyword evidence="4" id="KW-1185">Reference proteome</keyword>
<keyword evidence="2" id="KW-0472">Membrane</keyword>
<reference evidence="3 4" key="1">
    <citation type="submission" date="2018-05" db="EMBL/GenBank/DDBJ databases">
        <title>Complete Genome Sequences of Extremely Thermoacidophilic, Metal-Mobilizing Type-Strain Members of the Archaeal Family Sulfolobaceae: Acidianus brierleyi DSM-1651T, Acidianus sulfidivorans DSM-18786T, Metallosphaera hakonensis DSM-7519T, and Metallosphaera prunae DSM-10039T.</title>
        <authorList>
            <person name="Counts J.A."/>
            <person name="Kelly R.M."/>
        </authorList>
    </citation>
    <scope>NUCLEOTIDE SEQUENCE [LARGE SCALE GENOMIC DNA]</scope>
    <source>
        <strain evidence="3 4">JP7</strain>
    </source>
</reference>
<accession>A0A2U9IPE6</accession>
<sequence>MISLESFHKYLVHLMLKIFINQSYANMNSDHKWQRKAERSKLNNKENKRNNKNRYIGQKNYKSTSFLKFSLFILCKVYLTIIIRLALR</sequence>
<evidence type="ECO:0000313" key="4">
    <source>
        <dbReference type="Proteomes" id="UP000248410"/>
    </source>
</evidence>
<feature type="compositionally biased region" description="Basic and acidic residues" evidence="1">
    <location>
        <begin position="31"/>
        <end position="49"/>
    </location>
</feature>
<dbReference type="EMBL" id="CP029288">
    <property type="protein sequence ID" value="AWR97881.1"/>
    <property type="molecule type" value="Genomic_DNA"/>
</dbReference>
<dbReference type="Proteomes" id="UP000248410">
    <property type="component" value="Chromosome"/>
</dbReference>
<dbReference type="AlphaFoldDB" id="A0A2U9IPE6"/>
<keyword evidence="2" id="KW-0812">Transmembrane</keyword>
<keyword evidence="2" id="KW-1133">Transmembrane helix</keyword>
<evidence type="ECO:0000256" key="2">
    <source>
        <dbReference type="SAM" id="Phobius"/>
    </source>
</evidence>